<gene>
    <name evidence="8" type="primary">mreC</name>
    <name evidence="8" type="ORF">DSM101010T_03510</name>
</gene>
<evidence type="ECO:0000256" key="2">
    <source>
        <dbReference type="ARBA" id="ARBA00013855"/>
    </source>
</evidence>
<organism evidence="8 9">
    <name type="scientific">Desulfovibrio subterraneus</name>
    <dbReference type="NCBI Taxonomy" id="2718620"/>
    <lineage>
        <taxon>Bacteria</taxon>
        <taxon>Pseudomonadati</taxon>
        <taxon>Thermodesulfobacteriota</taxon>
        <taxon>Desulfovibrionia</taxon>
        <taxon>Desulfovibrionales</taxon>
        <taxon>Desulfovibrionaceae</taxon>
        <taxon>Desulfovibrio</taxon>
    </lineage>
</organism>
<dbReference type="GO" id="GO:0008360">
    <property type="term" value="P:regulation of cell shape"/>
    <property type="evidence" value="ECO:0007669"/>
    <property type="project" value="UniProtKB-KW"/>
</dbReference>
<comment type="caution">
    <text evidence="8">The sequence shown here is derived from an EMBL/GenBank/DDBJ whole genome shotgun (WGS) entry which is preliminary data.</text>
</comment>
<keyword evidence="9" id="KW-1185">Reference proteome</keyword>
<evidence type="ECO:0000256" key="4">
    <source>
        <dbReference type="ARBA" id="ARBA00032089"/>
    </source>
</evidence>
<dbReference type="PANTHER" id="PTHR34138:SF1">
    <property type="entry name" value="CELL SHAPE-DETERMINING PROTEIN MREC"/>
    <property type="match status" value="1"/>
</dbReference>
<dbReference type="InterPro" id="IPR042177">
    <property type="entry name" value="Cell/Rod_1"/>
</dbReference>
<dbReference type="InterPro" id="IPR007221">
    <property type="entry name" value="MreC"/>
</dbReference>
<name>A0A7J0BE86_9BACT</name>
<accession>A0A7J0BE86</accession>
<comment type="function">
    <text evidence="5">Involved in formation and maintenance of cell shape.</text>
</comment>
<dbReference type="EMBL" id="BLVO01000004">
    <property type="protein sequence ID" value="GFM31986.1"/>
    <property type="molecule type" value="Genomic_DNA"/>
</dbReference>
<evidence type="ECO:0000313" key="8">
    <source>
        <dbReference type="EMBL" id="GFM31986.1"/>
    </source>
</evidence>
<keyword evidence="3 5" id="KW-0133">Cell shape</keyword>
<evidence type="ECO:0000256" key="1">
    <source>
        <dbReference type="ARBA" id="ARBA00009369"/>
    </source>
</evidence>
<dbReference type="InterPro" id="IPR055342">
    <property type="entry name" value="MreC_beta-barrel_core"/>
</dbReference>
<dbReference type="Proteomes" id="UP000503840">
    <property type="component" value="Unassembled WGS sequence"/>
</dbReference>
<dbReference type="GO" id="GO:0005886">
    <property type="term" value="C:plasma membrane"/>
    <property type="evidence" value="ECO:0007669"/>
    <property type="project" value="TreeGrafter"/>
</dbReference>
<dbReference type="Pfam" id="PF04085">
    <property type="entry name" value="MreC"/>
    <property type="match status" value="1"/>
</dbReference>
<sequence>MLVLALCLYLTLFTWNLRTGYVDKLATHTGLEFTGAVLKPGKWVRDQVVEFWDHYIDLVSVRKRNDELEAQLKEAMFSLAEANEDKAEVLRLRSLLSVSAPAGWERIGARVIAHRLGVQAELESILLDKGYLKGSGVRTPVVTHEGVVGRVFRAGPYTSSVLLLTDPNSRIAVVSQDNRTPGIVVGLGPRSQLEMRYVALNAPLGVGELLVTSGQAGAFPKGLPVARIVSIEYSDISLFQKVMAEPLANLDNLEEVLLIGNTGDVEAFDQQSLDTQQEDDAQKQ</sequence>
<reference evidence="8 9" key="1">
    <citation type="submission" date="2020-05" db="EMBL/GenBank/DDBJ databases">
        <title>Draft genome sequence of Desulfovibrio sp. strain HN2T.</title>
        <authorList>
            <person name="Ueno A."/>
            <person name="Tamazawa S."/>
            <person name="Tamamura S."/>
            <person name="Murakami T."/>
            <person name="Kiyama T."/>
            <person name="Inomata H."/>
            <person name="Amano Y."/>
            <person name="Miyakawa K."/>
            <person name="Tamaki H."/>
            <person name="Naganuma T."/>
            <person name="Kaneko K."/>
        </authorList>
    </citation>
    <scope>NUCLEOTIDE SEQUENCE [LARGE SCALE GENOMIC DNA]</scope>
    <source>
        <strain evidence="8 9">HN2</strain>
    </source>
</reference>
<dbReference type="Gene3D" id="2.40.10.340">
    <property type="entry name" value="Rod shape-determining protein MreC, domain 1"/>
    <property type="match status" value="1"/>
</dbReference>
<evidence type="ECO:0000313" key="9">
    <source>
        <dbReference type="Proteomes" id="UP000503840"/>
    </source>
</evidence>
<proteinExistence type="inferred from homology"/>
<dbReference type="AlphaFoldDB" id="A0A7J0BE86"/>
<feature type="coiled-coil region" evidence="6">
    <location>
        <begin position="58"/>
        <end position="85"/>
    </location>
</feature>
<dbReference type="PIRSF" id="PIRSF038471">
    <property type="entry name" value="MreC"/>
    <property type="match status" value="1"/>
</dbReference>
<dbReference type="InterPro" id="IPR042175">
    <property type="entry name" value="Cell/Rod_MreC_2"/>
</dbReference>
<evidence type="ECO:0000259" key="7">
    <source>
        <dbReference type="Pfam" id="PF04085"/>
    </source>
</evidence>
<dbReference type="PANTHER" id="PTHR34138">
    <property type="entry name" value="CELL SHAPE-DETERMINING PROTEIN MREC"/>
    <property type="match status" value="1"/>
</dbReference>
<evidence type="ECO:0000256" key="5">
    <source>
        <dbReference type="PIRNR" id="PIRNR038471"/>
    </source>
</evidence>
<comment type="similarity">
    <text evidence="1 5">Belongs to the MreC family.</text>
</comment>
<feature type="domain" description="Rod shape-determining protein MreC beta-barrel core" evidence="7">
    <location>
        <begin position="122"/>
        <end position="259"/>
    </location>
</feature>
<evidence type="ECO:0000256" key="6">
    <source>
        <dbReference type="SAM" id="Coils"/>
    </source>
</evidence>
<keyword evidence="6" id="KW-0175">Coiled coil</keyword>
<evidence type="ECO:0000256" key="3">
    <source>
        <dbReference type="ARBA" id="ARBA00022960"/>
    </source>
</evidence>
<protein>
    <recommendedName>
        <fullName evidence="2 5">Cell shape-determining protein MreC</fullName>
    </recommendedName>
    <alternativeName>
        <fullName evidence="4 5">Cell shape protein MreC</fullName>
    </alternativeName>
</protein>
<dbReference type="RefSeq" id="WP_174403671.1">
    <property type="nucleotide sequence ID" value="NZ_BLVO01000004.1"/>
</dbReference>
<dbReference type="Gene3D" id="2.40.10.350">
    <property type="entry name" value="Rod shape-determining protein MreC, domain 2"/>
    <property type="match status" value="1"/>
</dbReference>
<dbReference type="NCBIfam" id="TIGR00219">
    <property type="entry name" value="mreC"/>
    <property type="match status" value="1"/>
</dbReference>